<dbReference type="SUPFAM" id="SSF49590">
    <property type="entry name" value="PHL pollen allergen"/>
    <property type="match status" value="1"/>
</dbReference>
<evidence type="ECO:0000256" key="4">
    <source>
        <dbReference type="SAM" id="Phobius"/>
    </source>
</evidence>
<dbReference type="OrthoDB" id="406505at2759"/>
<dbReference type="PRINTS" id="PR01225">
    <property type="entry name" value="EXPANSNFAMLY"/>
</dbReference>
<dbReference type="InterPro" id="IPR007117">
    <property type="entry name" value="Expansin_CBD"/>
</dbReference>
<dbReference type="InterPro" id="IPR036908">
    <property type="entry name" value="RlpA-like_sf"/>
</dbReference>
<dbReference type="InterPro" id="IPR007118">
    <property type="entry name" value="Expan_Lol_pI"/>
</dbReference>
<dbReference type="PRINTS" id="PR00829">
    <property type="entry name" value="LOLP1ALLERGN"/>
</dbReference>
<comment type="subcellular location">
    <subcellularLocation>
        <location evidence="1">Secreted</location>
    </subcellularLocation>
</comment>
<keyword evidence="8" id="KW-1185">Reference proteome</keyword>
<protein>
    <submittedName>
        <fullName evidence="7">Uncharacterized protein</fullName>
    </submittedName>
</protein>
<sequence length="278" mass="29793">MDPPNPSGLAHTCFASQAKLTIMAANLSLWIITIVFCSYLVAFSSCQPSGFSLAVATFYTDSGSGGACGLEDDVARSPYNSMITAGNQALFKQGVGCGACYQVFCNQTQNSHCSGNPITVTLTDECPGTCNNDPVHFDLSGIAFAKLAKSGEEGELHKAGRIPIFYKRVPCNYNRNILFKVDKGSNPNFFAVVSEAVDGDGDLSLVEIQTGGKNTWKSMNRMIGSTWSVGIEPNTQKPPFSLKLTSGTKQTVTALNVIPDGWQPTKVYDSNVNFPTKL</sequence>
<dbReference type="Proteomes" id="UP000824120">
    <property type="component" value="Chromosome 7"/>
</dbReference>
<comment type="caution">
    <text evidence="7">The sequence shown here is derived from an EMBL/GenBank/DDBJ whole genome shotgun (WGS) entry which is preliminary data.</text>
</comment>
<reference evidence="7 8" key="1">
    <citation type="submission" date="2020-09" db="EMBL/GenBank/DDBJ databases">
        <title>De no assembly of potato wild relative species, Solanum commersonii.</title>
        <authorList>
            <person name="Cho K."/>
        </authorList>
    </citation>
    <scope>NUCLEOTIDE SEQUENCE [LARGE SCALE GENOMIC DNA]</scope>
    <source>
        <strain evidence="7">LZ3.2</strain>
        <tissue evidence="7">Leaf</tissue>
    </source>
</reference>
<dbReference type="GO" id="GO:0009653">
    <property type="term" value="P:anatomical structure morphogenesis"/>
    <property type="evidence" value="ECO:0007669"/>
    <property type="project" value="UniProtKB-ARBA"/>
</dbReference>
<accession>A0A9J5Y7P9</accession>
<dbReference type="Gene3D" id="2.40.40.10">
    <property type="entry name" value="RlpA-like domain"/>
    <property type="match status" value="1"/>
</dbReference>
<keyword evidence="4" id="KW-0812">Transmembrane</keyword>
<evidence type="ECO:0000259" key="5">
    <source>
        <dbReference type="PROSITE" id="PS50842"/>
    </source>
</evidence>
<evidence type="ECO:0000256" key="1">
    <source>
        <dbReference type="ARBA" id="ARBA00004613"/>
    </source>
</evidence>
<feature type="domain" description="Expansin-like EG45" evidence="5">
    <location>
        <begin position="65"/>
        <end position="176"/>
    </location>
</feature>
<dbReference type="PANTHER" id="PTHR31692">
    <property type="entry name" value="EXPANSIN-B3"/>
    <property type="match status" value="1"/>
</dbReference>
<keyword evidence="4" id="KW-1133">Transmembrane helix</keyword>
<dbReference type="EMBL" id="JACXVP010000007">
    <property type="protein sequence ID" value="KAG5596731.1"/>
    <property type="molecule type" value="Genomic_DNA"/>
</dbReference>
<dbReference type="SMART" id="SM00837">
    <property type="entry name" value="DPBB_1"/>
    <property type="match status" value="1"/>
</dbReference>
<feature type="domain" description="Expansin-like CBD" evidence="6">
    <location>
        <begin position="188"/>
        <end position="270"/>
    </location>
</feature>
<dbReference type="InterPro" id="IPR036749">
    <property type="entry name" value="Expansin_CBD_sf"/>
</dbReference>
<dbReference type="Pfam" id="PF01357">
    <property type="entry name" value="Expansin_C"/>
    <property type="match status" value="1"/>
</dbReference>
<dbReference type="GO" id="GO:0005576">
    <property type="term" value="C:extracellular region"/>
    <property type="evidence" value="ECO:0007669"/>
    <property type="project" value="UniProtKB-SubCell"/>
</dbReference>
<dbReference type="InterPro" id="IPR009009">
    <property type="entry name" value="RlpA-like_DPBB"/>
</dbReference>
<keyword evidence="2" id="KW-0964">Secreted</keyword>
<dbReference type="PANTHER" id="PTHR31692:SF95">
    <property type="entry name" value="EXPANSIN-B2"/>
    <property type="match status" value="1"/>
</dbReference>
<evidence type="ECO:0000256" key="2">
    <source>
        <dbReference type="ARBA" id="ARBA00022525"/>
    </source>
</evidence>
<feature type="transmembrane region" description="Helical" evidence="4">
    <location>
        <begin position="20"/>
        <end position="42"/>
    </location>
</feature>
<dbReference type="PROSITE" id="PS50843">
    <property type="entry name" value="EXPANSIN_CBD"/>
    <property type="match status" value="1"/>
</dbReference>
<dbReference type="SUPFAM" id="SSF50685">
    <property type="entry name" value="Barwin-like endoglucanases"/>
    <property type="match status" value="1"/>
</dbReference>
<dbReference type="PROSITE" id="PS50842">
    <property type="entry name" value="EXPANSIN_EG45"/>
    <property type="match status" value="1"/>
</dbReference>
<gene>
    <name evidence="7" type="ORF">H5410_037963</name>
</gene>
<dbReference type="InterPro" id="IPR007112">
    <property type="entry name" value="Expansin/allergen_DPBB_dom"/>
</dbReference>
<proteinExistence type="inferred from homology"/>
<evidence type="ECO:0000259" key="6">
    <source>
        <dbReference type="PROSITE" id="PS50843"/>
    </source>
</evidence>
<dbReference type="AlphaFoldDB" id="A0A9J5Y7P9"/>
<keyword evidence="4" id="KW-0472">Membrane</keyword>
<evidence type="ECO:0000256" key="3">
    <source>
        <dbReference type="RuleBase" id="RU003460"/>
    </source>
</evidence>
<dbReference type="Pfam" id="PF03330">
    <property type="entry name" value="DPBB_1"/>
    <property type="match status" value="1"/>
</dbReference>
<dbReference type="Gene3D" id="2.60.40.760">
    <property type="entry name" value="Expansin, cellulose-binding-like domain"/>
    <property type="match status" value="1"/>
</dbReference>
<organism evidence="7 8">
    <name type="scientific">Solanum commersonii</name>
    <name type="common">Commerson's wild potato</name>
    <name type="synonym">Commerson's nightshade</name>
    <dbReference type="NCBI Taxonomy" id="4109"/>
    <lineage>
        <taxon>Eukaryota</taxon>
        <taxon>Viridiplantae</taxon>
        <taxon>Streptophyta</taxon>
        <taxon>Embryophyta</taxon>
        <taxon>Tracheophyta</taxon>
        <taxon>Spermatophyta</taxon>
        <taxon>Magnoliopsida</taxon>
        <taxon>eudicotyledons</taxon>
        <taxon>Gunneridae</taxon>
        <taxon>Pentapetalae</taxon>
        <taxon>asterids</taxon>
        <taxon>lamiids</taxon>
        <taxon>Solanales</taxon>
        <taxon>Solanaceae</taxon>
        <taxon>Solanoideae</taxon>
        <taxon>Solaneae</taxon>
        <taxon>Solanum</taxon>
    </lineage>
</organism>
<evidence type="ECO:0000313" key="8">
    <source>
        <dbReference type="Proteomes" id="UP000824120"/>
    </source>
</evidence>
<dbReference type="InterPro" id="IPR005795">
    <property type="entry name" value="LolPI"/>
</dbReference>
<evidence type="ECO:0000313" key="7">
    <source>
        <dbReference type="EMBL" id="KAG5596731.1"/>
    </source>
</evidence>
<comment type="similarity">
    <text evidence="3">Belongs to the expansin family.</text>
</comment>
<name>A0A9J5Y7P9_SOLCO</name>